<name>A0A445AE10_ARAHY</name>
<keyword evidence="3" id="KW-1185">Reference proteome</keyword>
<dbReference type="AlphaFoldDB" id="A0A445AE10"/>
<reference evidence="2 3" key="1">
    <citation type="submission" date="2019-01" db="EMBL/GenBank/DDBJ databases">
        <title>Sequencing of cultivated peanut Arachis hypogaea provides insights into genome evolution and oil improvement.</title>
        <authorList>
            <person name="Chen X."/>
        </authorList>
    </citation>
    <scope>NUCLEOTIDE SEQUENCE [LARGE SCALE GENOMIC DNA]</scope>
    <source>
        <strain evidence="3">cv. Fuhuasheng</strain>
        <tissue evidence="2">Leaves</tissue>
    </source>
</reference>
<proteinExistence type="predicted"/>
<feature type="region of interest" description="Disordered" evidence="1">
    <location>
        <begin position="34"/>
        <end position="82"/>
    </location>
</feature>
<sequence length="206" mass="22976">MFDIHGRIMCKQVIELSTEVGHGGSEDSIHETYVQDDRPLAPPSIHVAIPEHEAEEGEEESGEDYVVDSAESESSDGGDEDEFVPETPVWAVPCHVLPPPHPISALSAVPSHYHSLDLHAMLERIPVSDTCGVDYNLDGGMGFRVGHRFRSQEALLQGVKNSSIRRSAEYRVIVSNRLKYHVQYRQPNSGCQWSLCVALRQNLGYW</sequence>
<accession>A0A445AE10</accession>
<evidence type="ECO:0000313" key="2">
    <source>
        <dbReference type="EMBL" id="RYR24665.1"/>
    </source>
</evidence>
<gene>
    <name evidence="2" type="ORF">Ahy_B02g058179</name>
</gene>
<protein>
    <submittedName>
        <fullName evidence="2">Uncharacterized protein</fullName>
    </submittedName>
</protein>
<feature type="compositionally biased region" description="Acidic residues" evidence="1">
    <location>
        <begin position="53"/>
        <end position="82"/>
    </location>
</feature>
<dbReference type="Proteomes" id="UP000289738">
    <property type="component" value="Chromosome B02"/>
</dbReference>
<evidence type="ECO:0000313" key="3">
    <source>
        <dbReference type="Proteomes" id="UP000289738"/>
    </source>
</evidence>
<comment type="caution">
    <text evidence="2">The sequence shown here is derived from an EMBL/GenBank/DDBJ whole genome shotgun (WGS) entry which is preliminary data.</text>
</comment>
<organism evidence="2 3">
    <name type="scientific">Arachis hypogaea</name>
    <name type="common">Peanut</name>
    <dbReference type="NCBI Taxonomy" id="3818"/>
    <lineage>
        <taxon>Eukaryota</taxon>
        <taxon>Viridiplantae</taxon>
        <taxon>Streptophyta</taxon>
        <taxon>Embryophyta</taxon>
        <taxon>Tracheophyta</taxon>
        <taxon>Spermatophyta</taxon>
        <taxon>Magnoliopsida</taxon>
        <taxon>eudicotyledons</taxon>
        <taxon>Gunneridae</taxon>
        <taxon>Pentapetalae</taxon>
        <taxon>rosids</taxon>
        <taxon>fabids</taxon>
        <taxon>Fabales</taxon>
        <taxon>Fabaceae</taxon>
        <taxon>Papilionoideae</taxon>
        <taxon>50 kb inversion clade</taxon>
        <taxon>dalbergioids sensu lato</taxon>
        <taxon>Dalbergieae</taxon>
        <taxon>Pterocarpus clade</taxon>
        <taxon>Arachis</taxon>
    </lineage>
</organism>
<evidence type="ECO:0000256" key="1">
    <source>
        <dbReference type="SAM" id="MobiDB-lite"/>
    </source>
</evidence>
<dbReference type="EMBL" id="SDMP01000012">
    <property type="protein sequence ID" value="RYR24665.1"/>
    <property type="molecule type" value="Genomic_DNA"/>
</dbReference>